<gene>
    <name evidence="1" type="ORF">CD122_08690</name>
</gene>
<sequence length="72" mass="8621">MKTNHFKNLSEELDQLVDKHIAKVMDESETFEEVISKLIEDRSIQNLSNKYNYIKRRIELLALSQKIERKEV</sequence>
<comment type="caution">
    <text evidence="1">The sequence shown here is derived from an EMBL/GenBank/DDBJ whole genome shotgun (WGS) entry which is preliminary data.</text>
</comment>
<dbReference type="EMBL" id="PPRF01000059">
    <property type="protein sequence ID" value="PNZ26158.1"/>
    <property type="molecule type" value="Genomic_DNA"/>
</dbReference>
<organism evidence="1 2">
    <name type="scientific">Staphylococcus rostri</name>
    <dbReference type="NCBI Taxonomy" id="522262"/>
    <lineage>
        <taxon>Bacteria</taxon>
        <taxon>Bacillati</taxon>
        <taxon>Bacillota</taxon>
        <taxon>Bacilli</taxon>
        <taxon>Bacillales</taxon>
        <taxon>Staphylococcaceae</taxon>
        <taxon>Staphylococcus</taxon>
    </lineage>
</organism>
<dbReference type="AlphaFoldDB" id="A0A2K3YLM6"/>
<accession>A0A2K3YLM6</accession>
<reference evidence="1 2" key="1">
    <citation type="submission" date="2017-08" db="EMBL/GenBank/DDBJ databases">
        <title>Draft genome sequences of 64 type strains of genus Staph aureus.</title>
        <authorList>
            <person name="Cole K."/>
            <person name="Golubchik T."/>
            <person name="Russell J."/>
            <person name="Foster D."/>
            <person name="Llewelyn M."/>
            <person name="Wilson D."/>
            <person name="Crook D."/>
            <person name="Paul J."/>
        </authorList>
    </citation>
    <scope>NUCLEOTIDE SEQUENCE [LARGE SCALE GENOMIC DNA]</scope>
    <source>
        <strain evidence="1 2">DSM 21968</strain>
    </source>
</reference>
<name>A0A2K3YLM6_9STAP</name>
<evidence type="ECO:0000313" key="2">
    <source>
        <dbReference type="Proteomes" id="UP000242752"/>
    </source>
</evidence>
<dbReference type="RefSeq" id="WP_103358595.1">
    <property type="nucleotide sequence ID" value="NZ_PPRF01000059.1"/>
</dbReference>
<dbReference type="OrthoDB" id="9945121at2"/>
<protein>
    <submittedName>
        <fullName evidence="1">Uncharacterized protein</fullName>
    </submittedName>
</protein>
<evidence type="ECO:0000313" key="1">
    <source>
        <dbReference type="EMBL" id="PNZ26158.1"/>
    </source>
</evidence>
<keyword evidence="2" id="KW-1185">Reference proteome</keyword>
<dbReference type="Proteomes" id="UP000242752">
    <property type="component" value="Unassembled WGS sequence"/>
</dbReference>
<proteinExistence type="predicted"/>